<dbReference type="PIRSF" id="PIRSF004681">
    <property type="entry name" value="UCP004681"/>
    <property type="match status" value="1"/>
</dbReference>
<name>A0A0K1PAM9_9BACT</name>
<dbReference type="PANTHER" id="PTHR30615:SF8">
    <property type="entry name" value="UPF0047 PROTEIN C4A8.02C"/>
    <property type="match status" value="1"/>
</dbReference>
<proteinExistence type="inferred from homology"/>
<accession>A0A0K1PAM9</accession>
<evidence type="ECO:0000256" key="1">
    <source>
        <dbReference type="ARBA" id="ARBA00005534"/>
    </source>
</evidence>
<dbReference type="InterPro" id="IPR035917">
    <property type="entry name" value="YjbQ-like_sf"/>
</dbReference>
<dbReference type="Gene3D" id="2.60.120.460">
    <property type="entry name" value="YjbQ-like"/>
    <property type="match status" value="1"/>
</dbReference>
<dbReference type="Proteomes" id="UP000055590">
    <property type="component" value="Chromosome"/>
</dbReference>
<sequence>MARAATVFELHTSRENEFVDLTPRLRSLVEKSGVTDGTVVVFCPHTTAGLTIQENTDPELKRDILGALESMVPKDRPYRHVEGNAPAHVKAMLLGTSCTLVLDGGRLLLGRWQAVYFVELDGPRDRMVQVKIFPS</sequence>
<keyword evidence="3" id="KW-1185">Reference proteome</keyword>
<gene>
    <name evidence="2" type="ORF">AKJ08_0556</name>
</gene>
<dbReference type="EMBL" id="CP012332">
    <property type="protein sequence ID" value="AKU90169.1"/>
    <property type="molecule type" value="Genomic_DNA"/>
</dbReference>
<dbReference type="AlphaFoldDB" id="A0A0K1PAM9"/>
<dbReference type="InterPro" id="IPR001602">
    <property type="entry name" value="UPF0047_YjbQ-like"/>
</dbReference>
<dbReference type="NCBIfam" id="TIGR00149">
    <property type="entry name" value="TIGR00149_YjbQ"/>
    <property type="match status" value="1"/>
</dbReference>
<dbReference type="RefSeq" id="WP_050724656.1">
    <property type="nucleotide sequence ID" value="NZ_CP012332.1"/>
</dbReference>
<organism evidence="2 3">
    <name type="scientific">Vulgatibacter incomptus</name>
    <dbReference type="NCBI Taxonomy" id="1391653"/>
    <lineage>
        <taxon>Bacteria</taxon>
        <taxon>Pseudomonadati</taxon>
        <taxon>Myxococcota</taxon>
        <taxon>Myxococcia</taxon>
        <taxon>Myxococcales</taxon>
        <taxon>Cystobacterineae</taxon>
        <taxon>Vulgatibacteraceae</taxon>
        <taxon>Vulgatibacter</taxon>
    </lineage>
</organism>
<dbReference type="PANTHER" id="PTHR30615">
    <property type="entry name" value="UNCHARACTERIZED PROTEIN YJBQ-RELATED"/>
    <property type="match status" value="1"/>
</dbReference>
<comment type="similarity">
    <text evidence="1">Belongs to the UPF0047 family.</text>
</comment>
<evidence type="ECO:0000313" key="3">
    <source>
        <dbReference type="Proteomes" id="UP000055590"/>
    </source>
</evidence>
<dbReference type="SUPFAM" id="SSF111038">
    <property type="entry name" value="YjbQ-like"/>
    <property type="match status" value="1"/>
</dbReference>
<dbReference type="KEGG" id="vin:AKJ08_0556"/>
<evidence type="ECO:0000313" key="2">
    <source>
        <dbReference type="EMBL" id="AKU90169.1"/>
    </source>
</evidence>
<protein>
    <submittedName>
        <fullName evidence="2">Uncharacterized protein</fullName>
    </submittedName>
</protein>
<dbReference type="STRING" id="1391653.AKJ08_0556"/>
<dbReference type="Pfam" id="PF01894">
    <property type="entry name" value="YjbQ"/>
    <property type="match status" value="1"/>
</dbReference>
<reference evidence="2 3" key="1">
    <citation type="submission" date="2015-08" db="EMBL/GenBank/DDBJ databases">
        <authorList>
            <person name="Babu N.S."/>
            <person name="Beckwith C.J."/>
            <person name="Beseler K.G."/>
            <person name="Brison A."/>
            <person name="Carone J.V."/>
            <person name="Caskin T.P."/>
            <person name="Diamond M."/>
            <person name="Durham M.E."/>
            <person name="Foxe J.M."/>
            <person name="Go M."/>
            <person name="Henderson B.A."/>
            <person name="Jones I.B."/>
            <person name="McGettigan J.A."/>
            <person name="Micheletti S.J."/>
            <person name="Nasrallah M.E."/>
            <person name="Ortiz D."/>
            <person name="Piller C.R."/>
            <person name="Privatt S.R."/>
            <person name="Schneider S.L."/>
            <person name="Sharp S."/>
            <person name="Smith T.C."/>
            <person name="Stanton J.D."/>
            <person name="Ullery H.E."/>
            <person name="Wilson R.J."/>
            <person name="Serrano M.G."/>
            <person name="Buck G."/>
            <person name="Lee V."/>
            <person name="Wang Y."/>
            <person name="Carvalho R."/>
            <person name="Voegtly L."/>
            <person name="Shi R."/>
            <person name="Duckworth R."/>
            <person name="Johnson A."/>
            <person name="Loviza R."/>
            <person name="Walstead R."/>
            <person name="Shah Z."/>
            <person name="Kiflezghi M."/>
            <person name="Wade K."/>
            <person name="Ball S.L."/>
            <person name="Bradley K.W."/>
            <person name="Asai D.J."/>
            <person name="Bowman C.A."/>
            <person name="Russell D.A."/>
            <person name="Pope W.H."/>
            <person name="Jacobs-Sera D."/>
            <person name="Hendrix R.W."/>
            <person name="Hatfull G.F."/>
        </authorList>
    </citation>
    <scope>NUCLEOTIDE SEQUENCE [LARGE SCALE GENOMIC DNA]</scope>
    <source>
        <strain evidence="2 3">DSM 27710</strain>
    </source>
</reference>
<dbReference type="PATRIC" id="fig|1391653.3.peg.573"/>
<dbReference type="OrthoDB" id="9801725at2"/>